<protein>
    <submittedName>
        <fullName evidence="2">Dihydroneopterin aldolase</fullName>
    </submittedName>
</protein>
<gene>
    <name evidence="2" type="ORF">RZS28_14080</name>
</gene>
<dbReference type="EMBL" id="CP136862">
    <property type="protein sequence ID" value="WOJ88927.1"/>
    <property type="molecule type" value="Genomic_DNA"/>
</dbReference>
<dbReference type="InterPro" id="IPR036393">
    <property type="entry name" value="AceGlu_kinase-like_sf"/>
</dbReference>
<dbReference type="Pfam" id="PF00696">
    <property type="entry name" value="AA_kinase"/>
    <property type="match status" value="1"/>
</dbReference>
<evidence type="ECO:0000313" key="3">
    <source>
        <dbReference type="Proteomes" id="UP001626536"/>
    </source>
</evidence>
<dbReference type="RefSeq" id="WP_407338365.1">
    <property type="nucleotide sequence ID" value="NZ_CP136862.1"/>
</dbReference>
<dbReference type="SUPFAM" id="SSF53633">
    <property type="entry name" value="Carbamate kinase-like"/>
    <property type="match status" value="1"/>
</dbReference>
<dbReference type="InterPro" id="IPR001048">
    <property type="entry name" value="Asp/Glu/Uridylate_kinase"/>
</dbReference>
<dbReference type="Gene3D" id="3.40.1160.10">
    <property type="entry name" value="Acetylglutamate kinase-like"/>
    <property type="match status" value="1"/>
</dbReference>
<sequence>MNVTIVKLGGSLAHSPQREAWLAALVSWGGPLILVPGGGPFADGVRKAQDALGFDDAAAHRMALLAMEQFAIALAAHSDAFVLAGSLAEMDSVLEEGKIPIWLPSHMALSALDLPASWDVTSDSLAAWLAGTYGARRLLLIKSCDSTAPVSACDLAADQIVDPLFPRFAAQSQAEVWLAGPASLPSASEILRGGGMPGAGVSLS</sequence>
<feature type="domain" description="Aspartate/glutamate/uridylate kinase" evidence="1">
    <location>
        <begin position="3"/>
        <end position="143"/>
    </location>
</feature>
<dbReference type="Proteomes" id="UP001626536">
    <property type="component" value="Chromosome"/>
</dbReference>
<keyword evidence="3" id="KW-1185">Reference proteome</keyword>
<name>A0ABZ0HNQ2_9HYPH</name>
<evidence type="ECO:0000259" key="1">
    <source>
        <dbReference type="Pfam" id="PF00696"/>
    </source>
</evidence>
<reference evidence="2 3" key="1">
    <citation type="submission" date="2023-10" db="EMBL/GenBank/DDBJ databases">
        <title>Novel methanotroph of the genus Methylocapsa from a subarctic wetland.</title>
        <authorList>
            <person name="Belova S.E."/>
            <person name="Oshkin I.Y."/>
            <person name="Miroshnikov K."/>
            <person name="Dedysh S.N."/>
        </authorList>
    </citation>
    <scope>NUCLEOTIDE SEQUENCE [LARGE SCALE GENOMIC DNA]</scope>
    <source>
        <strain evidence="2 3">RX1</strain>
    </source>
</reference>
<evidence type="ECO:0000313" key="2">
    <source>
        <dbReference type="EMBL" id="WOJ88927.1"/>
    </source>
</evidence>
<accession>A0ABZ0HNQ2</accession>
<proteinExistence type="predicted"/>
<organism evidence="2 3">
    <name type="scientific">Methylocapsa polymorpha</name>
    <dbReference type="NCBI Taxonomy" id="3080828"/>
    <lineage>
        <taxon>Bacteria</taxon>
        <taxon>Pseudomonadati</taxon>
        <taxon>Pseudomonadota</taxon>
        <taxon>Alphaproteobacteria</taxon>
        <taxon>Hyphomicrobiales</taxon>
        <taxon>Beijerinckiaceae</taxon>
        <taxon>Methylocapsa</taxon>
    </lineage>
</organism>